<feature type="transmembrane region" description="Helical" evidence="1">
    <location>
        <begin position="71"/>
        <end position="89"/>
    </location>
</feature>
<accession>A0ABW4D0D8</accession>
<keyword evidence="1" id="KW-1133">Transmembrane helix</keyword>
<name>A0ABW4D0D8_9LACO</name>
<evidence type="ECO:0000313" key="2">
    <source>
        <dbReference type="EMBL" id="MFD1455021.1"/>
    </source>
</evidence>
<evidence type="ECO:0000313" key="3">
    <source>
        <dbReference type="Proteomes" id="UP001597189"/>
    </source>
</evidence>
<dbReference type="Proteomes" id="UP001597189">
    <property type="component" value="Unassembled WGS sequence"/>
</dbReference>
<reference evidence="3" key="1">
    <citation type="journal article" date="2019" name="Int. J. Syst. Evol. Microbiol.">
        <title>The Global Catalogue of Microorganisms (GCM) 10K type strain sequencing project: providing services to taxonomists for standard genome sequencing and annotation.</title>
        <authorList>
            <consortium name="The Broad Institute Genomics Platform"/>
            <consortium name="The Broad Institute Genome Sequencing Center for Infectious Disease"/>
            <person name="Wu L."/>
            <person name="Ma J."/>
        </authorList>
    </citation>
    <scope>NUCLEOTIDE SEQUENCE [LARGE SCALE GENOMIC DNA]</scope>
    <source>
        <strain evidence="3">CCM 8979</strain>
    </source>
</reference>
<feature type="transmembrane region" description="Helical" evidence="1">
    <location>
        <begin position="95"/>
        <end position="116"/>
    </location>
</feature>
<dbReference type="EMBL" id="JBHTOD010000003">
    <property type="protein sequence ID" value="MFD1455021.1"/>
    <property type="molecule type" value="Genomic_DNA"/>
</dbReference>
<proteinExistence type="predicted"/>
<feature type="transmembrane region" description="Helical" evidence="1">
    <location>
        <begin position="42"/>
        <end position="64"/>
    </location>
</feature>
<comment type="caution">
    <text evidence="2">The sequence shown here is derived from an EMBL/GenBank/DDBJ whole genome shotgun (WGS) entry which is preliminary data.</text>
</comment>
<sequence>MNRKRTMNKWGNLILGLVVLLLALGHGLEILASNAGAGSEPWGIRWTIINIGMWVNLLWGLLIFVRRLPNWILLIVSVSVSGLAFFAYFNYYVQYFFWLRVLILTIVCGYFVYGTYRDYRER</sequence>
<protein>
    <submittedName>
        <fullName evidence="2">Uncharacterized protein</fullName>
    </submittedName>
</protein>
<keyword evidence="1" id="KW-0472">Membrane</keyword>
<dbReference type="RefSeq" id="WP_203643996.1">
    <property type="nucleotide sequence ID" value="NZ_BOLN01000003.1"/>
</dbReference>
<gene>
    <name evidence="2" type="ORF">ACFQ44_04870</name>
</gene>
<evidence type="ECO:0000256" key="1">
    <source>
        <dbReference type="SAM" id="Phobius"/>
    </source>
</evidence>
<keyword evidence="3" id="KW-1185">Reference proteome</keyword>
<keyword evidence="1" id="KW-0812">Transmembrane</keyword>
<organism evidence="2 3">
    <name type="scientific">Levilactobacillus lanxiensis</name>
    <dbReference type="NCBI Taxonomy" id="2799568"/>
    <lineage>
        <taxon>Bacteria</taxon>
        <taxon>Bacillati</taxon>
        <taxon>Bacillota</taxon>
        <taxon>Bacilli</taxon>
        <taxon>Lactobacillales</taxon>
        <taxon>Lactobacillaceae</taxon>
        <taxon>Levilactobacillus</taxon>
    </lineage>
</organism>